<dbReference type="GO" id="GO:0016055">
    <property type="term" value="P:Wnt signaling pathway"/>
    <property type="evidence" value="ECO:0007669"/>
    <property type="project" value="UniProtKB-KW"/>
</dbReference>
<dbReference type="FunFam" id="3.30.70.260:FF:000031">
    <property type="entry name" value="LDLR chaperone MESD"/>
    <property type="match status" value="1"/>
</dbReference>
<keyword evidence="4 8" id="KW-0732">Signal</keyword>
<dbReference type="PANTHER" id="PTHR17600">
    <property type="entry name" value="MESODERM DEVELOPMENT CANDIDATE 2"/>
    <property type="match status" value="1"/>
</dbReference>
<dbReference type="WBParaSite" id="SBAD_0000261001-mRNA-1">
    <property type="protein sequence ID" value="SBAD_0000261001-mRNA-1"/>
    <property type="gene ID" value="SBAD_0000261001"/>
</dbReference>
<dbReference type="GO" id="GO:0006457">
    <property type="term" value="P:protein folding"/>
    <property type="evidence" value="ECO:0007669"/>
    <property type="project" value="InterPro"/>
</dbReference>
<feature type="compositionally biased region" description="Acidic residues" evidence="7">
    <location>
        <begin position="55"/>
        <end position="65"/>
    </location>
</feature>
<dbReference type="InterPro" id="IPR019330">
    <property type="entry name" value="MESD"/>
</dbReference>
<organism evidence="11">
    <name type="scientific">Soboliphyme baturini</name>
    <dbReference type="NCBI Taxonomy" id="241478"/>
    <lineage>
        <taxon>Eukaryota</taxon>
        <taxon>Metazoa</taxon>
        <taxon>Ecdysozoa</taxon>
        <taxon>Nematoda</taxon>
        <taxon>Enoplea</taxon>
        <taxon>Dorylaimia</taxon>
        <taxon>Dioctophymatida</taxon>
        <taxon>Dioctophymatoidea</taxon>
        <taxon>Soboliphymatidae</taxon>
        <taxon>Soboliphyme</taxon>
    </lineage>
</organism>
<gene>
    <name evidence="9" type="ORF">SBAD_LOCUS2489</name>
</gene>
<protein>
    <submittedName>
        <fullName evidence="11">LDLR chaperone boca</fullName>
    </submittedName>
</protein>
<dbReference type="PANTHER" id="PTHR17600:SF2">
    <property type="entry name" value="LRP CHAPERONE MESD"/>
    <property type="match status" value="1"/>
</dbReference>
<evidence type="ECO:0000256" key="1">
    <source>
        <dbReference type="ARBA" id="ARBA00004240"/>
    </source>
</evidence>
<feature type="region of interest" description="Disordered" evidence="7">
    <location>
        <begin position="55"/>
        <end position="86"/>
    </location>
</feature>
<proteinExistence type="inferred from homology"/>
<dbReference type="EMBL" id="UZAM01007249">
    <property type="protein sequence ID" value="VDO97789.1"/>
    <property type="molecule type" value="Genomic_DNA"/>
</dbReference>
<keyword evidence="3" id="KW-0879">Wnt signaling pathway</keyword>
<dbReference type="Gene3D" id="3.30.70.260">
    <property type="match status" value="1"/>
</dbReference>
<evidence type="ECO:0000256" key="5">
    <source>
        <dbReference type="ARBA" id="ARBA00022824"/>
    </source>
</evidence>
<sequence>MDFSIQWLMLIGSCIAVHEPVSNKVNTGAAAGTKTKDIRDYTDADMERLYEEWEAGSEPLEEDELPEWKRPPPKQSFDPSKVSNPEELVRASKKSRTLMMFVGVSGTPSRDELEDITKLWQTSLFNAQIDVQRFIIDDHRAIFMFSDGAAAWDAKEYLINQERCSEVTIEGRSYPGKGAKATNKDEL</sequence>
<keyword evidence="6" id="KW-0143">Chaperone</keyword>
<reference evidence="11" key="1">
    <citation type="submission" date="2016-06" db="UniProtKB">
        <authorList>
            <consortium name="WormBaseParasite"/>
        </authorList>
    </citation>
    <scope>IDENTIFICATION</scope>
</reference>
<name>A0A183IFU5_9BILA</name>
<evidence type="ECO:0000256" key="7">
    <source>
        <dbReference type="SAM" id="MobiDB-lite"/>
    </source>
</evidence>
<feature type="signal peptide" evidence="8">
    <location>
        <begin position="1"/>
        <end position="16"/>
    </location>
</feature>
<reference evidence="9 10" key="2">
    <citation type="submission" date="2018-11" db="EMBL/GenBank/DDBJ databases">
        <authorList>
            <consortium name="Pathogen Informatics"/>
        </authorList>
    </citation>
    <scope>NUCLEOTIDE SEQUENCE [LARGE SCALE GENOMIC DNA]</scope>
</reference>
<evidence type="ECO:0000256" key="2">
    <source>
        <dbReference type="ARBA" id="ARBA00011068"/>
    </source>
</evidence>
<dbReference type="Proteomes" id="UP000270296">
    <property type="component" value="Unassembled WGS sequence"/>
</dbReference>
<comment type="similarity">
    <text evidence="2">Belongs to the MESD family.</text>
</comment>
<dbReference type="Gene3D" id="6.10.250.640">
    <property type="match status" value="1"/>
</dbReference>
<evidence type="ECO:0000256" key="8">
    <source>
        <dbReference type="SAM" id="SignalP"/>
    </source>
</evidence>
<dbReference type="OrthoDB" id="75833at2759"/>
<comment type="subcellular location">
    <subcellularLocation>
        <location evidence="1">Endoplasmic reticulum</location>
    </subcellularLocation>
</comment>
<evidence type="ECO:0000256" key="6">
    <source>
        <dbReference type="ARBA" id="ARBA00023186"/>
    </source>
</evidence>
<evidence type="ECO:0000256" key="3">
    <source>
        <dbReference type="ARBA" id="ARBA00022687"/>
    </source>
</evidence>
<keyword evidence="5" id="KW-0256">Endoplasmic reticulum</keyword>
<dbReference type="GO" id="GO:0005783">
    <property type="term" value="C:endoplasmic reticulum"/>
    <property type="evidence" value="ECO:0007669"/>
    <property type="project" value="UniProtKB-SubCell"/>
</dbReference>
<keyword evidence="10" id="KW-1185">Reference proteome</keyword>
<dbReference type="Pfam" id="PF10185">
    <property type="entry name" value="Mesd"/>
    <property type="match status" value="1"/>
</dbReference>
<evidence type="ECO:0000313" key="10">
    <source>
        <dbReference type="Proteomes" id="UP000270296"/>
    </source>
</evidence>
<feature type="chain" id="PRO_5043139944" evidence="8">
    <location>
        <begin position="17"/>
        <end position="187"/>
    </location>
</feature>
<evidence type="ECO:0000256" key="4">
    <source>
        <dbReference type="ARBA" id="ARBA00022729"/>
    </source>
</evidence>
<evidence type="ECO:0000313" key="11">
    <source>
        <dbReference type="WBParaSite" id="SBAD_0000261001-mRNA-1"/>
    </source>
</evidence>
<dbReference type="AlphaFoldDB" id="A0A183IFU5"/>
<accession>A0A183IFU5</accession>
<evidence type="ECO:0000313" key="9">
    <source>
        <dbReference type="EMBL" id="VDO97789.1"/>
    </source>
</evidence>